<keyword evidence="1" id="KW-0479">Metal-binding</keyword>
<keyword evidence="2" id="KW-0378">Hydrolase</keyword>
<proteinExistence type="predicted"/>
<dbReference type="SUPFAM" id="SSF51338">
    <property type="entry name" value="Composite domain of metallo-dependent hydrolases"/>
    <property type="match status" value="1"/>
</dbReference>
<comment type="caution">
    <text evidence="5">The sequence shown here is derived from an EMBL/GenBank/DDBJ whole genome shotgun (WGS) entry which is preliminary data.</text>
</comment>
<sequence length="48" mass="5356">MDGFLLLHGTIVTVDSTRRIIEDGGLAIEKDRIVDIGTAEELHVRHDQ</sequence>
<dbReference type="EMBL" id="ASXJ01000012">
    <property type="protein sequence ID" value="ERM03476.1"/>
    <property type="molecule type" value="Genomic_DNA"/>
</dbReference>
<dbReference type="InterPro" id="IPR054418">
    <property type="entry name" value="MQNX/HUTI_composite_N"/>
</dbReference>
<evidence type="ECO:0000256" key="2">
    <source>
        <dbReference type="ARBA" id="ARBA00022801"/>
    </source>
</evidence>
<evidence type="ECO:0000256" key="1">
    <source>
        <dbReference type="ARBA" id="ARBA00022723"/>
    </source>
</evidence>
<evidence type="ECO:0000313" key="5">
    <source>
        <dbReference type="EMBL" id="ERM03476.1"/>
    </source>
</evidence>
<name>U4VKZ8_9HYPH</name>
<keyword evidence="3" id="KW-0862">Zinc</keyword>
<evidence type="ECO:0000256" key="3">
    <source>
        <dbReference type="ARBA" id="ARBA00022833"/>
    </source>
</evidence>
<dbReference type="GO" id="GO:0016810">
    <property type="term" value="F:hydrolase activity, acting on carbon-nitrogen (but not peptide) bonds"/>
    <property type="evidence" value="ECO:0007669"/>
    <property type="project" value="InterPro"/>
</dbReference>
<dbReference type="Gene3D" id="2.30.40.10">
    <property type="entry name" value="Urease, subunit C, domain 1"/>
    <property type="match status" value="1"/>
</dbReference>
<dbReference type="AlphaFoldDB" id="U4VKZ8"/>
<gene>
    <name evidence="5" type="ORF">Q644_10860</name>
</gene>
<reference evidence="5 6" key="1">
    <citation type="journal article" date="2014" name="FEMS Microbiol. Lett.">
        <title>Genome sequencing analysis reveals virulence-related gene content of Ochrobactrum intermedium strain 229E, a urease-positive strain isolated from the human gastric niche.</title>
        <authorList>
            <person name="Kulkarni G.J."/>
            <person name="Shetty S."/>
            <person name="Dharne M.S."/>
            <person name="Shouche Y.S."/>
        </authorList>
    </citation>
    <scope>NUCLEOTIDE SEQUENCE [LARGE SCALE GENOMIC DNA]</scope>
    <source>
        <strain evidence="5 6">229E</strain>
    </source>
</reference>
<protein>
    <recommendedName>
        <fullName evidence="4">Aminodeoxyfutalosine deaminase/Imidazolonepropionase-like composite domain-containing protein</fullName>
    </recommendedName>
</protein>
<organism evidence="5 6">
    <name type="scientific">Brucella intermedia 229E</name>
    <dbReference type="NCBI Taxonomy" id="1337887"/>
    <lineage>
        <taxon>Bacteria</taxon>
        <taxon>Pseudomonadati</taxon>
        <taxon>Pseudomonadota</taxon>
        <taxon>Alphaproteobacteria</taxon>
        <taxon>Hyphomicrobiales</taxon>
        <taxon>Brucellaceae</taxon>
        <taxon>Brucella/Ochrobactrum group</taxon>
        <taxon>Brucella</taxon>
    </lineage>
</organism>
<evidence type="ECO:0000313" key="6">
    <source>
        <dbReference type="Proteomes" id="UP000016842"/>
    </source>
</evidence>
<dbReference type="InterPro" id="IPR011059">
    <property type="entry name" value="Metal-dep_hydrolase_composite"/>
</dbReference>
<evidence type="ECO:0000259" key="4">
    <source>
        <dbReference type="Pfam" id="PF22039"/>
    </source>
</evidence>
<feature type="domain" description="Aminodeoxyfutalosine deaminase/Imidazolonepropionase-like composite" evidence="4">
    <location>
        <begin position="24"/>
        <end position="46"/>
    </location>
</feature>
<dbReference type="Proteomes" id="UP000016842">
    <property type="component" value="Unassembled WGS sequence"/>
</dbReference>
<dbReference type="GO" id="GO:0046872">
    <property type="term" value="F:metal ion binding"/>
    <property type="evidence" value="ECO:0007669"/>
    <property type="project" value="UniProtKB-KW"/>
</dbReference>
<dbReference type="Pfam" id="PF22039">
    <property type="entry name" value="HUTI_composite_bact"/>
    <property type="match status" value="1"/>
</dbReference>
<accession>U4VKZ8</accession>